<dbReference type="InterPro" id="IPR022686">
    <property type="entry name" value="G2P_N"/>
</dbReference>
<dbReference type="InterPro" id="IPR022688">
    <property type="entry name" value="G2P_C"/>
</dbReference>
<sequence length="405" mass="46653">MIDFIEMRLFVLDEFVISDRDGKHFLLSCDLLQLGVTVGSRDVYLDEQGNMQVGALYHPYDDLPTSFTNVAFKLVHEGKIKPHVMIKCSPAKIMQGHNIFGSDNLELGVFEMLGFLAESHPKLYKILDIPNAQIVNLDVTYSARLRNDDQVCKVLDFLRKVSSGSLRKSKLVYGSTVYWGSPNSKRLCRKAYCKSIEFQLQLAKLKRQASKGEVFALRVIKAMEDPRVIEFMQGLLRLETRFKPLWLTEHNIPLNVFDLIKYQSEHPNFLTDLWQLANKPLFEALEGHTMKALDHDTVFGKICAKFDTYTKSGRLSQTKSRNIFNFFCALELHGSDELKKKYSKSQYYQYISDLMSCGFSKAYLQNLDSESKNNVIPFVQLVKIDFQNQVPDWYQEPESRFAKVG</sequence>
<evidence type="ECO:0000259" key="1">
    <source>
        <dbReference type="Pfam" id="PF05144"/>
    </source>
</evidence>
<name>A0A009PAS6_ACIBA</name>
<reference evidence="3 4" key="1">
    <citation type="submission" date="2014-02" db="EMBL/GenBank/DDBJ databases">
        <title>Comparative genomics and transcriptomics to identify genetic mechanisms underlying the emergence of carbapenem resistant Acinetobacter baumannii (CRAb).</title>
        <authorList>
            <person name="Harris A.D."/>
            <person name="Johnson K.J."/>
            <person name="George J."/>
            <person name="Shefchek K."/>
            <person name="Daugherty S.C."/>
            <person name="Parankush S."/>
            <person name="Sadzewicz L."/>
            <person name="Tallon L."/>
            <person name="Sengamalay N."/>
            <person name="Hazen T.H."/>
            <person name="Rasko D.A."/>
        </authorList>
    </citation>
    <scope>NUCLEOTIDE SEQUENCE [LARGE SCALE GENOMIC DNA]</scope>
    <source>
        <strain evidence="3 4">625974</strain>
    </source>
</reference>
<feature type="domain" description="Replication-associated protein G2P C-terminal" evidence="2">
    <location>
        <begin position="310"/>
        <end position="398"/>
    </location>
</feature>
<dbReference type="Pfam" id="PF05155">
    <property type="entry name" value="G2P_X_C"/>
    <property type="match status" value="1"/>
</dbReference>
<dbReference type="PATRIC" id="fig|1310607.3.peg.3045"/>
<organism evidence="3 4">
    <name type="scientific">Acinetobacter baumannii 625974</name>
    <dbReference type="NCBI Taxonomy" id="1310607"/>
    <lineage>
        <taxon>Bacteria</taxon>
        <taxon>Pseudomonadati</taxon>
        <taxon>Pseudomonadota</taxon>
        <taxon>Gammaproteobacteria</taxon>
        <taxon>Moraxellales</taxon>
        <taxon>Moraxellaceae</taxon>
        <taxon>Acinetobacter</taxon>
        <taxon>Acinetobacter calcoaceticus/baumannii complex</taxon>
    </lineage>
</organism>
<comment type="caution">
    <text evidence="3">The sequence shown here is derived from an EMBL/GenBank/DDBJ whole genome shotgun (WGS) entry which is preliminary data.</text>
</comment>
<dbReference type="Proteomes" id="UP000021108">
    <property type="component" value="Unassembled WGS sequence"/>
</dbReference>
<dbReference type="Pfam" id="PF05144">
    <property type="entry name" value="Phage_CRI"/>
    <property type="match status" value="1"/>
</dbReference>
<proteinExistence type="predicted"/>
<dbReference type="NCBIfam" id="TIGR01629">
    <property type="entry name" value="rep_II_X"/>
    <property type="match status" value="1"/>
</dbReference>
<protein>
    <submittedName>
        <fullName evidence="3">Phage/plasmid replication family protein</fullName>
    </submittedName>
</protein>
<dbReference type="InterPro" id="IPR006516">
    <property type="entry name" value="G2P"/>
</dbReference>
<gene>
    <name evidence="3" type="ORF">J506_3144</name>
</gene>
<evidence type="ECO:0000313" key="3">
    <source>
        <dbReference type="EMBL" id="EXC05616.1"/>
    </source>
</evidence>
<evidence type="ECO:0000259" key="2">
    <source>
        <dbReference type="Pfam" id="PF05155"/>
    </source>
</evidence>
<accession>A0A009PAS6</accession>
<dbReference type="EMBL" id="JEXD01000034">
    <property type="protein sequence ID" value="EXC05616.1"/>
    <property type="molecule type" value="Genomic_DNA"/>
</dbReference>
<dbReference type="RefSeq" id="WP_000564785.1">
    <property type="nucleotide sequence ID" value="NZ_JEXD01000034.1"/>
</dbReference>
<evidence type="ECO:0000313" key="4">
    <source>
        <dbReference type="Proteomes" id="UP000021108"/>
    </source>
</evidence>
<feature type="domain" description="Replication-associated protein G2P N-terminal" evidence="1">
    <location>
        <begin position="1"/>
        <end position="254"/>
    </location>
</feature>
<dbReference type="GO" id="GO:0006260">
    <property type="term" value="P:DNA replication"/>
    <property type="evidence" value="ECO:0007669"/>
    <property type="project" value="InterPro"/>
</dbReference>
<dbReference type="AlphaFoldDB" id="A0A009PAS6"/>